<dbReference type="GO" id="GO:0051539">
    <property type="term" value="F:4 iron, 4 sulfur cluster binding"/>
    <property type="evidence" value="ECO:0007669"/>
    <property type="project" value="UniProtKB-KW"/>
</dbReference>
<evidence type="ECO:0000256" key="4">
    <source>
        <dbReference type="ARBA" id="ARBA00022723"/>
    </source>
</evidence>
<accession>A0A0H5SGS0</accession>
<proteinExistence type="predicted"/>
<protein>
    <submittedName>
        <fullName evidence="12">Glutamate 2,3-aminomutase</fullName>
        <ecNumber evidence="12">5.4.3.9</ecNumber>
    </submittedName>
</protein>
<evidence type="ECO:0000256" key="1">
    <source>
        <dbReference type="ARBA" id="ARBA00001933"/>
    </source>
</evidence>
<dbReference type="SUPFAM" id="SSF102114">
    <property type="entry name" value="Radical SAM enzymes"/>
    <property type="match status" value="1"/>
</dbReference>
<comment type="cofactor">
    <cofactor evidence="1 10">
        <name>pyridoxal 5'-phosphate</name>
        <dbReference type="ChEBI" id="CHEBI:597326"/>
    </cofactor>
</comment>
<dbReference type="SFLD" id="SFLDG01070">
    <property type="entry name" value="PLP-dependent"/>
    <property type="match status" value="1"/>
</dbReference>
<evidence type="ECO:0000256" key="10">
    <source>
        <dbReference type="PIRSR" id="PIRSR603739-50"/>
    </source>
</evidence>
<dbReference type="GO" id="GO:0016853">
    <property type="term" value="F:isomerase activity"/>
    <property type="evidence" value="ECO:0007669"/>
    <property type="project" value="UniProtKB-KW"/>
</dbReference>
<dbReference type="PANTHER" id="PTHR30538:SF1">
    <property type="entry name" value="L-LYSINE 2,3-AMINOMUTASE"/>
    <property type="match status" value="1"/>
</dbReference>
<keyword evidence="6" id="KW-0408">Iron</keyword>
<keyword evidence="3" id="KW-0949">S-adenosyl-L-methionine</keyword>
<keyword evidence="7 9" id="KW-0411">Iron-sulfur</keyword>
<dbReference type="Proteomes" id="UP000236497">
    <property type="component" value="Unassembled WGS sequence"/>
</dbReference>
<dbReference type="InterPro" id="IPR058240">
    <property type="entry name" value="rSAM_sf"/>
</dbReference>
<feature type="binding site" evidence="9">
    <location>
        <position position="172"/>
    </location>
    <ligand>
        <name>[4Fe-4S] cluster</name>
        <dbReference type="ChEBI" id="CHEBI:49883"/>
        <note>4Fe-4S-S-AdoMet</note>
    </ligand>
</feature>
<evidence type="ECO:0000256" key="5">
    <source>
        <dbReference type="ARBA" id="ARBA00022898"/>
    </source>
</evidence>
<keyword evidence="5 10" id="KW-0663">Pyridoxal phosphate</keyword>
<evidence type="ECO:0000256" key="6">
    <source>
        <dbReference type="ARBA" id="ARBA00023004"/>
    </source>
</evidence>
<dbReference type="PIRSF" id="PIRSF004911">
    <property type="entry name" value="DUF160"/>
    <property type="match status" value="1"/>
</dbReference>
<keyword evidence="8 12" id="KW-0413">Isomerase</keyword>
<feature type="modified residue" description="N6-(pyridoxal phosphate)lysine" evidence="10">
    <location>
        <position position="377"/>
    </location>
</feature>
<dbReference type="CDD" id="cd01335">
    <property type="entry name" value="Radical_SAM"/>
    <property type="match status" value="1"/>
</dbReference>
<dbReference type="InterPro" id="IPR025895">
    <property type="entry name" value="LAM_C_dom"/>
</dbReference>
<dbReference type="NCBIfam" id="TIGR00238">
    <property type="entry name" value="KamA family radical SAM protein"/>
    <property type="match status" value="1"/>
</dbReference>
<feature type="binding site" evidence="9">
    <location>
        <position position="165"/>
    </location>
    <ligand>
        <name>[4Fe-4S] cluster</name>
        <dbReference type="ChEBI" id="CHEBI:49883"/>
        <note>4Fe-4S-S-AdoMet</note>
    </ligand>
</feature>
<dbReference type="SFLD" id="SFLDS00029">
    <property type="entry name" value="Radical_SAM"/>
    <property type="match status" value="1"/>
</dbReference>
<evidence type="ECO:0000256" key="3">
    <source>
        <dbReference type="ARBA" id="ARBA00022691"/>
    </source>
</evidence>
<evidence type="ECO:0000256" key="8">
    <source>
        <dbReference type="ARBA" id="ARBA00023235"/>
    </source>
</evidence>
<dbReference type="PANTHER" id="PTHR30538">
    <property type="entry name" value="LYSINE 2,3-AMINOMUTASE-RELATED"/>
    <property type="match status" value="1"/>
</dbReference>
<evidence type="ECO:0000259" key="11">
    <source>
        <dbReference type="PROSITE" id="PS51918"/>
    </source>
</evidence>
<dbReference type="InterPro" id="IPR013785">
    <property type="entry name" value="Aldolase_TIM"/>
</dbReference>
<evidence type="ECO:0000313" key="13">
    <source>
        <dbReference type="Proteomes" id="UP000236497"/>
    </source>
</evidence>
<dbReference type="OrthoDB" id="9768064at2"/>
<dbReference type="Gene3D" id="3.20.20.70">
    <property type="entry name" value="Aldolase class I"/>
    <property type="match status" value="1"/>
</dbReference>
<dbReference type="GO" id="GO:0046872">
    <property type="term" value="F:metal ion binding"/>
    <property type="evidence" value="ECO:0007669"/>
    <property type="project" value="UniProtKB-KW"/>
</dbReference>
<evidence type="ECO:0000256" key="9">
    <source>
        <dbReference type="PIRSR" id="PIRSR004911-1"/>
    </source>
</evidence>
<dbReference type="EC" id="5.4.3.9" evidence="12"/>
<evidence type="ECO:0000256" key="7">
    <source>
        <dbReference type="ARBA" id="ARBA00023014"/>
    </source>
</evidence>
<dbReference type="Pfam" id="PF04055">
    <property type="entry name" value="Radical_SAM"/>
    <property type="match status" value="1"/>
</dbReference>
<sequence>MYRMTLSNIPEERFDKLRNEISDYENIKDRIFTGIEDYEKILYQKKKILKYLNATEEDYNNYHWQIKNRFTSAEGISKIIDLSETDLKYINEVASKYRFAVSPYYLSLIDPQNSDCAIKKQAIPAVEELNDLGELDPMDEKGTAIHDIITRRYPDRLIIKITNVCGMFCRFCQRRRHIGETDKVVPRAKIQTAIEYVRENREIRDVLITGGDAFLVSDEMIEWMLKELRAIPHVEIIRFGTRTPVTLPQRITKNLVDILKKYHPIFVNTHFNHPREITPESKIACEMLADAGIPLGNQMVLLNGVNNDKYVVRKLNLKLLTIRVKPYYIFHPKTVKGTSHFWVKIEEGLEIMESLRGRTSGLAIPTYIINGPKGLGKTPIMPNYLLCLGKDKASFRNWQGEYFEVENFGADA</sequence>
<dbReference type="PROSITE" id="PS51918">
    <property type="entry name" value="RADICAL_SAM"/>
    <property type="match status" value="1"/>
</dbReference>
<dbReference type="AlphaFoldDB" id="A0A0H5SGS0"/>
<evidence type="ECO:0000313" key="12">
    <source>
        <dbReference type="EMBL" id="CRZ34240.1"/>
    </source>
</evidence>
<dbReference type="InterPro" id="IPR007197">
    <property type="entry name" value="rSAM"/>
</dbReference>
<feature type="domain" description="Radical SAM core" evidence="11">
    <location>
        <begin position="151"/>
        <end position="362"/>
    </location>
</feature>
<keyword evidence="4 9" id="KW-0479">Metal-binding</keyword>
<evidence type="ECO:0000256" key="2">
    <source>
        <dbReference type="ARBA" id="ARBA00022485"/>
    </source>
</evidence>
<keyword evidence="13" id="KW-1185">Reference proteome</keyword>
<dbReference type="EMBL" id="CVTD020000015">
    <property type="protein sequence ID" value="CRZ34240.1"/>
    <property type="molecule type" value="Genomic_DNA"/>
</dbReference>
<feature type="binding site" evidence="9">
    <location>
        <position position="169"/>
    </location>
    <ligand>
        <name>[4Fe-4S] cluster</name>
        <dbReference type="ChEBI" id="CHEBI:49883"/>
        <note>4Fe-4S-S-AdoMet</note>
    </ligand>
</feature>
<dbReference type="InterPro" id="IPR003739">
    <property type="entry name" value="Lys_aminomutase/Glu_NH3_mut"/>
</dbReference>
<dbReference type="Gene3D" id="6.10.140.1170">
    <property type="match status" value="1"/>
</dbReference>
<organism evidence="12 13">
    <name type="scientific">Herbinix hemicellulosilytica</name>
    <dbReference type="NCBI Taxonomy" id="1564487"/>
    <lineage>
        <taxon>Bacteria</taxon>
        <taxon>Bacillati</taxon>
        <taxon>Bacillota</taxon>
        <taxon>Clostridia</taxon>
        <taxon>Lachnospirales</taxon>
        <taxon>Lachnospiraceae</taxon>
        <taxon>Herbinix</taxon>
    </lineage>
</organism>
<name>A0A0H5SGS0_HERHM</name>
<keyword evidence="2 9" id="KW-0004">4Fe-4S</keyword>
<reference evidence="12 13" key="1">
    <citation type="submission" date="2015-06" db="EMBL/GenBank/DDBJ databases">
        <authorList>
            <person name="Wibberg Daniel"/>
        </authorList>
    </citation>
    <scope>NUCLEOTIDE SEQUENCE [LARGE SCALE GENOMIC DNA]</scope>
    <source>
        <strain evidence="12 13">T3/55T</strain>
    </source>
</reference>
<gene>
    <name evidence="12" type="primary">eam</name>
    <name evidence="12" type="ORF">HHT355_1038</name>
</gene>
<dbReference type="Pfam" id="PF12544">
    <property type="entry name" value="LAM_C"/>
    <property type="match status" value="1"/>
</dbReference>